<accession>A0A2T0YIZ5</accession>
<keyword evidence="6" id="KW-1185">Reference proteome</keyword>
<dbReference type="RefSeq" id="WP_106123094.1">
    <property type="nucleotide sequence ID" value="NZ_PVTY01000009.1"/>
</dbReference>
<reference evidence="5 6" key="1">
    <citation type="submission" date="2018-03" db="EMBL/GenBank/DDBJ databases">
        <title>Comparative analysis of microorganisms from saline springs in Andes Mountain Range, Colombia.</title>
        <authorList>
            <person name="Rubin E."/>
        </authorList>
    </citation>
    <scope>NUCLEOTIDE SEQUENCE [LARGE SCALE GENOMIC DNA]</scope>
    <source>
        <strain evidence="5 6">CG 35</strain>
    </source>
</reference>
<sequence>MTHQTLIEGNLTADPDQIRYAGDVPVLNINVAVNSREKVNGQWGDGEPTFYRVAIWRDQAVNAAESLRKGTSVMVYGTVKSKSWEKDGQRRTSLEMEAIVIGPSLRWQTAQVARAGKASGGQRAQSNGFAQAEQPAQDPWGGQDMGGIGFNNSASGGTWGEETPF</sequence>
<feature type="region of interest" description="Disordered" evidence="4">
    <location>
        <begin position="114"/>
        <end position="165"/>
    </location>
</feature>
<dbReference type="AlphaFoldDB" id="A0A2T0YIZ5"/>
<keyword evidence="1 2" id="KW-0238">DNA-binding</keyword>
<comment type="subunit">
    <text evidence="2">Homotetramer.</text>
</comment>
<dbReference type="GO" id="GO:0003697">
    <property type="term" value="F:single-stranded DNA binding"/>
    <property type="evidence" value="ECO:0007669"/>
    <property type="project" value="UniProtKB-UniRule"/>
</dbReference>
<dbReference type="InterPro" id="IPR000424">
    <property type="entry name" value="Primosome_PriB/ssb"/>
</dbReference>
<gene>
    <name evidence="5" type="ORF">BCL67_10992</name>
</gene>
<protein>
    <recommendedName>
        <fullName evidence="2 3">Single-stranded DNA-binding protein</fullName>
        <shortName evidence="2">SSB</shortName>
    </recommendedName>
</protein>
<dbReference type="NCBIfam" id="TIGR00621">
    <property type="entry name" value="ssb"/>
    <property type="match status" value="1"/>
</dbReference>
<name>A0A2T0YIZ5_9MICC</name>
<dbReference type="HAMAP" id="MF_00984">
    <property type="entry name" value="SSB"/>
    <property type="match status" value="1"/>
</dbReference>
<proteinExistence type="inferred from homology"/>
<dbReference type="PROSITE" id="PS50935">
    <property type="entry name" value="SSB"/>
    <property type="match status" value="1"/>
</dbReference>
<dbReference type="SUPFAM" id="SSF50249">
    <property type="entry name" value="Nucleic acid-binding proteins"/>
    <property type="match status" value="1"/>
</dbReference>
<evidence type="ECO:0000256" key="1">
    <source>
        <dbReference type="ARBA" id="ARBA00023125"/>
    </source>
</evidence>
<dbReference type="Proteomes" id="UP000238217">
    <property type="component" value="Unassembled WGS sequence"/>
</dbReference>
<evidence type="ECO:0000256" key="2">
    <source>
        <dbReference type="HAMAP-Rule" id="MF_00984"/>
    </source>
</evidence>
<dbReference type="InterPro" id="IPR012340">
    <property type="entry name" value="NA-bd_OB-fold"/>
</dbReference>
<dbReference type="OrthoDB" id="4773434at2"/>
<evidence type="ECO:0000256" key="3">
    <source>
        <dbReference type="RuleBase" id="RU000524"/>
    </source>
</evidence>
<dbReference type="InterPro" id="IPR011344">
    <property type="entry name" value="ssDNA-bd"/>
</dbReference>
<organism evidence="5 6">
    <name type="scientific">Nesterenkonia sandarakina</name>
    <dbReference type="NCBI Taxonomy" id="272918"/>
    <lineage>
        <taxon>Bacteria</taxon>
        <taxon>Bacillati</taxon>
        <taxon>Actinomycetota</taxon>
        <taxon>Actinomycetes</taxon>
        <taxon>Micrococcales</taxon>
        <taxon>Micrococcaceae</taxon>
        <taxon>Nesterenkonia</taxon>
    </lineage>
</organism>
<comment type="caution">
    <text evidence="2">Lacks conserved residue(s) required for the propagation of feature annotation.</text>
</comment>
<dbReference type="Gene3D" id="2.40.50.140">
    <property type="entry name" value="Nucleic acid-binding proteins"/>
    <property type="match status" value="1"/>
</dbReference>
<evidence type="ECO:0000313" key="6">
    <source>
        <dbReference type="Proteomes" id="UP000238217"/>
    </source>
</evidence>
<dbReference type="CDD" id="cd04496">
    <property type="entry name" value="SSB_OBF"/>
    <property type="match status" value="1"/>
</dbReference>
<dbReference type="GO" id="GO:0006260">
    <property type="term" value="P:DNA replication"/>
    <property type="evidence" value="ECO:0007669"/>
    <property type="project" value="InterPro"/>
</dbReference>
<dbReference type="EMBL" id="PVTY01000009">
    <property type="protein sequence ID" value="PRZ15171.1"/>
    <property type="molecule type" value="Genomic_DNA"/>
</dbReference>
<evidence type="ECO:0000256" key="4">
    <source>
        <dbReference type="SAM" id="MobiDB-lite"/>
    </source>
</evidence>
<evidence type="ECO:0000313" key="5">
    <source>
        <dbReference type="EMBL" id="PRZ15171.1"/>
    </source>
</evidence>
<dbReference type="Pfam" id="PF00436">
    <property type="entry name" value="SSB"/>
    <property type="match status" value="1"/>
</dbReference>
<comment type="caution">
    <text evidence="5">The sequence shown here is derived from an EMBL/GenBank/DDBJ whole genome shotgun (WGS) entry which is preliminary data.</text>
</comment>